<keyword evidence="2" id="KW-0800">Toxin</keyword>
<dbReference type="InterPro" id="IPR006914">
    <property type="entry name" value="VENN_dom"/>
</dbReference>
<dbReference type="InterPro" id="IPR024973">
    <property type="entry name" value="ESPR"/>
</dbReference>
<keyword evidence="3" id="KW-1266">Target cell cytoplasm</keyword>
<organism evidence="9 10">
    <name type="scientific">Haemophilus parainfluenzae</name>
    <dbReference type="NCBI Taxonomy" id="729"/>
    <lineage>
        <taxon>Bacteria</taxon>
        <taxon>Pseudomonadati</taxon>
        <taxon>Pseudomonadota</taxon>
        <taxon>Gammaproteobacteria</taxon>
        <taxon>Pasteurellales</taxon>
        <taxon>Pasteurellaceae</taxon>
        <taxon>Haemophilus</taxon>
    </lineage>
</organism>
<dbReference type="Proteomes" id="UP000268879">
    <property type="component" value="Chromosome"/>
</dbReference>
<dbReference type="InterPro" id="IPR010069">
    <property type="entry name" value="CdiA_FHA1_rpt"/>
</dbReference>
<dbReference type="Pfam" id="PF04829">
    <property type="entry name" value="PT-VENN"/>
    <property type="match status" value="1"/>
</dbReference>
<dbReference type="Pfam" id="PF05594">
    <property type="entry name" value="Fil_haemagg"/>
    <property type="match status" value="8"/>
</dbReference>
<evidence type="ECO:0000256" key="2">
    <source>
        <dbReference type="ARBA" id="ARBA00022656"/>
    </source>
</evidence>
<dbReference type="Pfam" id="PF13018">
    <property type="entry name" value="ESPR"/>
    <property type="match status" value="1"/>
</dbReference>
<evidence type="ECO:0000256" key="1">
    <source>
        <dbReference type="ARBA" id="ARBA00004219"/>
    </source>
</evidence>
<dbReference type="Gene3D" id="2.160.20.10">
    <property type="entry name" value="Single-stranded right-handed beta-helix, Pectin lyase-like"/>
    <property type="match status" value="1"/>
</dbReference>
<dbReference type="InterPro" id="IPR008638">
    <property type="entry name" value="FhaB/CdiA-like_TPS"/>
</dbReference>
<dbReference type="SMART" id="SM00912">
    <property type="entry name" value="Haemagg_act"/>
    <property type="match status" value="1"/>
</dbReference>
<dbReference type="GO" id="GO:0090729">
    <property type="term" value="F:toxin activity"/>
    <property type="evidence" value="ECO:0007669"/>
    <property type="project" value="UniProtKB-KW"/>
</dbReference>
<dbReference type="NCBIfam" id="TIGR01731">
    <property type="entry name" value="fil_hemag_20aa"/>
    <property type="match status" value="19"/>
</dbReference>
<accession>A0A448PZG8</accession>
<evidence type="ECO:0000256" key="4">
    <source>
        <dbReference type="ARBA" id="ARBA00023026"/>
    </source>
</evidence>
<proteinExistence type="inferred from homology"/>
<evidence type="ECO:0000259" key="8">
    <source>
        <dbReference type="SMART" id="SM00912"/>
    </source>
</evidence>
<dbReference type="EMBL" id="LR134481">
    <property type="protein sequence ID" value="VEI29929.1"/>
    <property type="molecule type" value="Genomic_DNA"/>
</dbReference>
<keyword evidence="6" id="KW-0175">Coiled coil</keyword>
<dbReference type="InterPro" id="IPR011050">
    <property type="entry name" value="Pectin_lyase_fold/virulence"/>
</dbReference>
<feature type="coiled-coil region" evidence="6">
    <location>
        <begin position="2999"/>
        <end position="3038"/>
    </location>
</feature>
<dbReference type="Pfam" id="PF13332">
    <property type="entry name" value="Fil_haemagg_2"/>
    <property type="match status" value="3"/>
</dbReference>
<name>A0A448PZG8_HAEPA</name>
<comment type="subcellular location">
    <subcellularLocation>
        <location evidence="1">Target cell</location>
        <location evidence="1">Target cell cytoplasm</location>
    </subcellularLocation>
</comment>
<evidence type="ECO:0000256" key="5">
    <source>
        <dbReference type="ARBA" id="ARBA00024043"/>
    </source>
</evidence>
<dbReference type="Pfam" id="PF05860">
    <property type="entry name" value="TPS"/>
    <property type="match status" value="1"/>
</dbReference>
<dbReference type="RefSeq" id="WP_126470199.1">
    <property type="nucleotide sequence ID" value="NZ_LR134481.1"/>
</dbReference>
<feature type="region of interest" description="Disordered" evidence="7">
    <location>
        <begin position="2843"/>
        <end position="2880"/>
    </location>
</feature>
<dbReference type="InterPro" id="IPR008619">
    <property type="entry name" value="Filamentous_hemagglutn_rpt"/>
</dbReference>
<evidence type="ECO:0000313" key="9">
    <source>
        <dbReference type="EMBL" id="VEI29929.1"/>
    </source>
</evidence>
<protein>
    <submittedName>
        <fullName evidence="9">Filamentous hemagglutinin outer membrane protein</fullName>
    </submittedName>
</protein>
<gene>
    <name evidence="9" type="primary">fhaB</name>
    <name evidence="9" type="ORF">NCTC10665_00679</name>
</gene>
<dbReference type="InterPro" id="IPR012334">
    <property type="entry name" value="Pectin_lyas_fold"/>
</dbReference>
<dbReference type="SUPFAM" id="SSF51126">
    <property type="entry name" value="Pectin lyase-like"/>
    <property type="match status" value="1"/>
</dbReference>
<evidence type="ECO:0000256" key="6">
    <source>
        <dbReference type="SAM" id="Coils"/>
    </source>
</evidence>
<dbReference type="NCBIfam" id="TIGR01901">
    <property type="entry name" value="adhes_NPXG"/>
    <property type="match status" value="1"/>
</dbReference>
<keyword evidence="4" id="KW-0843">Virulence</keyword>
<evidence type="ECO:0000256" key="3">
    <source>
        <dbReference type="ARBA" id="ARBA00022913"/>
    </source>
</evidence>
<sequence>MNKKCFCVIFSKTLQRLVVTSELAKSEGKSTESSAFGLSHIFAQIRPLTFSLYCALGFVAFSNSALANLIIQADKSAPKNQQPIVLQTANGLPQVNIQTPNDKGLSHNKYAKFDVDTKGAILNNSRTNVQTQQGGLITGNPYLARGEAKVILNEVNSSDPSVLKGYVEVAGKKADVIIANPSGIHCEGCGIINSNRATLTTGKPQIKNGNLESFVVEKGKVKVSGKGLDNSRVDYTEIIARETQVNAGLWSKKEAKVITGKNTVKQLETSADLQIIHNNQPLADEPRPQVAVDVGELGGMYSGKIHLIGTETGVGVHNAGHIGASAETLKIDSEGRIVNTGTLNANHAVQLAGTKGIENRGKIENRQGDMTFNTAADIQQDGSVVARGGHIHQTANQAIHQQGETVAKGHITYKAPSVTASTSSLIASGVEVKDSEQGEVRTLGNQSAQGKSITVITTGKTSLQGKNVASGNINVSSSEADLDNSHTSAHAVNINASQGKIQANNAILIANAELALIAPTSLETQHSDVKAEKITTKQRSLNTKGATWEQTGTGELKLDVADTLHNSGGTFKTQGDLTVNAQGVNNQQGRLIAKDKLTINTERGKLDSTQGLLVAEQDIAINSGELINDGGLIQSNQNVAINTQGQSLSNKQTLTDAQDKGIVALGEVNIQAGNVVNRQGRIVSVGKQIINVANVDNQQGLVYTQDNSTLNAKNLSNDEGSIRAVKQADITLSDNLNQQNGAIKAQTLNLTANTLNSLTKSVISADDLNIITSNELSNKDSHIIAKLNGDIQTGSTLNNKNGTIGSQERSFIINTHQHRLENEQGNIIAAQNIDINSGEINNNQGLISANEIAINSNNQSINNQKTVLKKQGSKGIIAQHSLTLHSNSLNNNNGNILSRNNVTVNTASLINHQGEIRTQSQLDLHTNTLEQNNGLITANTVNLVADAIKSNKQSEISGNQVNVTAQTLDNQESKLIARQLAHVDVKQGIQNQNGILASLGEKLTINSNQSDINNTGGMVLAQNGTLKLNTNMLNNKQGSIRAKIAEIFAQKTLDNRNTLADSQQGIIATDLSLKAKQLDNQVGRITALNSTALQASDIQNQSGEILMVNDGSLNADKINNQAGQIASLSANLNITTQTALNNQQGTIKAENMLTLMTKGLENQQGKVVSSNQLLLKTDQQQIDNQQGTLFAKNKADIHSGNINNLNGLIRADDSLLIEAYQNVIDNRYTQDALKGIVGLRSMVLQGVTTLFNQQGKLYGGNTLNITTAEDIQNQQGIFQSQGDLTLSTQSVNNQEGKISSHVANITAKTINNRAKSEQGSLIYADKLTLNTEQLDNQGTKAKDKSPAQGIQGQDIVIQTSTLNNQQGGIYSANNVSITSNNHLNNSEGELLAVNTVDVLNGNNLMVNNEKGLIQGNKTVNLNATGLASEGNIKTKGDLNIALKESFILNNAFEANNLTFKTEGNFTNNTEQRVANKMTISANHIENRANAELSSNETTLNSTNLINRGLIDGVNTVIKSSAVTNIGTGRIYGDHLAINAATVENLAETVNGETKAATIAARERLDFGVNTLINQDGALILSLGNTVIGNTLDKNNHAVGKANLIQNDSATIELLGNAVVNAQNVINRDTKIKTRIREEKETFDLYGKENATTEKVSEWYRVGVDGEMDHANGKRKKSATFTFYDRDKGSISSHKGDYWQRREFTQTRYIPEIYDESPAKFLVGGNLHLNSENTLNQYSQLLIGERLYFNEQNISQSDENIDSNNGKLVNEDFTAIQSVDEQGYFYRYKQDRRRSGKGRRHKNFLDRKILNVINEQSSKELHFNLVLNTIGTPITSSTTVDEKTKVKDIQLDTVSVMSNSAESPNGISIERSPLNPSIGKHTEMTLTPTINNHNVISSGQVIAKLQTAVEKVDPQDLSSMTMPMVKTHLTEVRLPQSSLYKINPDAPNGYLVETDPKFTDRKRWLSSDYMFEQLRYNHDNVHKRLGDGFYEQRLINEQINQLTGRRYIEGYNNDFAQYQALMKSGVEYAKQFNLALGVGLTAKQMSELTTDMVWLVNKEVTLADGRKITALVPQVYLVARDSDISSRGAVISANQIEGNVGELNNSGVIAGRDLIQIHSSQLQNEGSILGDTVDLSAQQNLINLGGRIEAVKSLSLSAGKNLDISSTLSSSESADGNVARTVLDRLASVKVTGAGGHLALHSNENLTIKAADIESQGSLSATAGNMLNVTTLAVRNKEYYNGDADNYYRLAQHSEVGSSLKGKDDVTLVAKKDVRLRQSNIGSEKGNVLISSQQGNIQVEAGREEEQLASASKSVSRGRFGLSKTTEIRRHEHHIEQSVSSNIDGKTVNLIAYQGNVTVQGSNVVGENGLTVRAKNIDIKEAENKFYSDDFHSKKKSGMLGRGLGVTFGAQKQTLESDKTKFYAQGSQVGSLNGNVTLIAENHYTQTASQVSAIKGGDVNILAKKVDIKAADDKYETNTKQTFEQKGVTLAITSPVISAIQAVQGAVQSTRQVGESKHGRVNAMAAANAGFDAYRAADSVMKAGDSIQKAMSNSDVDSVVGAQITYGQQKSESRTHTEGKTAAKSQVNADGKVNIVATGAGKDSNINIEGSDISGKQGTTLMADNQVNIKAAEQNHQERSTNKSRGFNAGAAIKVSNGEAAGVTLGGNHGKGYGNGDETTYVASHVGDSQSKTVINAGGDVTLAGSQVKGKRVELDAKNLNIESLQDKSRYHGKQMNVSGSVTVGYGFAAGGGFSKSKINADHASVNEQAGIYAGDEGYDVNVKNHTDLKGALITSTQKAEADGKNHFSTGSITHSDIENHSNYSGSSFGVSGSVSANFETPFGENGAAQSTKQATDKDGNLLYTDKNGNKTVNSKGVDGKENTKKLAEGKESLQFSYGMGYGKDSDSQSSTTKSGINTQNIIIKDEAEQLKRTGKTVQEEIAAIKTDITTESAPSQSGKLENRFDKDDVQKELDFQREVTEKFGPNVVEAGSLLANKFGEEAKAKRNEAAIALEEAEKAKAENNNETNRALVKQARDNFETASRKAKEWETGGSQRLIIDSALNVISTALAGRPAAEVVASGLSPAVNNQIKKATTDAKGNVNTALNLTAHALWGAVEAYAGNRNVAAGAAGAAGGEAAAHFLASTLYNKSPEKLSEEEKRTVSSLSQVAAGIAGGSLSDSSDGAIIAAKTAKNAVENNELSIRDNERVAKLEENLDKRGYLYPAELEEAKKLLNKSDLVDFLLSKAQKNKGNLHPELKKYLDTYLSEIAWDIVHTEARNGVHITHEEAMKRLYDVDLSKQMKPHYPSLVNAIEKDKVLNGNWSRKLEKSNLEAIALFGGPGAGTALVKGVTMVENVAVNVVKNTAINVGDKAFVAAVKVENKLNKTLPVVNDALNKAYVNGQLTYADIVGKGVNGAREYVRTGVKNMGEQGTKVALTNAVAAGGIKAGFEANDYANGKSLTRDNLLKSTKEVGYSFFSAGATTGMPMLPVIGLGVTVDWAKDSGDYDIVKTTGSNILSSGLENKFGHYTGFPLIKEAMTNSFEKYYEQLKEANKHEK</sequence>
<reference evidence="9 10" key="1">
    <citation type="submission" date="2018-12" db="EMBL/GenBank/DDBJ databases">
        <authorList>
            <consortium name="Pathogen Informatics"/>
        </authorList>
    </citation>
    <scope>NUCLEOTIDE SEQUENCE [LARGE SCALE GENOMIC DNA]</scope>
    <source>
        <strain evidence="9 10">NCTC10665</strain>
    </source>
</reference>
<evidence type="ECO:0000313" key="10">
    <source>
        <dbReference type="Proteomes" id="UP000268879"/>
    </source>
</evidence>
<feature type="domain" description="Filamentous haemagglutinin FhaB/tRNA nuclease CdiA-like TPS" evidence="8">
    <location>
        <begin position="89"/>
        <end position="209"/>
    </location>
</feature>
<dbReference type="InterPro" id="IPR025157">
    <property type="entry name" value="Hemagglutinin_rpt"/>
</dbReference>
<dbReference type="GO" id="GO:0003824">
    <property type="term" value="F:catalytic activity"/>
    <property type="evidence" value="ECO:0007669"/>
    <property type="project" value="UniProtKB-ARBA"/>
</dbReference>
<comment type="similarity">
    <text evidence="5">In the N-terminal section; belongs to the CdiA toxin family.</text>
</comment>
<evidence type="ECO:0000256" key="7">
    <source>
        <dbReference type="SAM" id="MobiDB-lite"/>
    </source>
</evidence>